<dbReference type="RefSeq" id="WP_074653620.1">
    <property type="nucleotide sequence ID" value="NZ_FNSD01000001.1"/>
</dbReference>
<evidence type="ECO:0000313" key="4">
    <source>
        <dbReference type="Proteomes" id="UP000182409"/>
    </source>
</evidence>
<sequence length="246" mass="27189">MIVSAKSLRSALLASAIALSTLSAAAQVTYAPDGGTRETIQSLTITAKPGAPFQATVTTTWKRRLEDGSQVTVYNHRTVARDSTGRIFQERRFFSPSGNTDVTRLSELDYYDPARKELTVCEPVRRLCTVRAASLPVDDPLPLPASMTTPAGLKITRESIGQKTMESLQVQGAHEISVSPRLGDAEPTVKELWYSPLLGLNVQVKRFEPRGGAQDFDMQSINRSEPDPRLFQPPQEYGIVRMVRER</sequence>
<keyword evidence="2" id="KW-0732">Signal</keyword>
<dbReference type="EMBL" id="FNSD01000001">
    <property type="protein sequence ID" value="SEB82016.1"/>
    <property type="molecule type" value="Genomic_DNA"/>
</dbReference>
<dbReference type="OrthoDB" id="116110at2"/>
<evidence type="ECO:0000256" key="1">
    <source>
        <dbReference type="SAM" id="MobiDB-lite"/>
    </source>
</evidence>
<feature type="region of interest" description="Disordered" evidence="1">
    <location>
        <begin position="213"/>
        <end position="233"/>
    </location>
</feature>
<dbReference type="AlphaFoldDB" id="A0A1H4MG17"/>
<feature type="signal peptide" evidence="2">
    <location>
        <begin position="1"/>
        <end position="26"/>
    </location>
</feature>
<name>A0A1H4MG17_9BACT</name>
<protein>
    <recommendedName>
        <fullName evidence="5">DUF3108 domain-containing protein</fullName>
    </recommendedName>
</protein>
<evidence type="ECO:0000313" key="3">
    <source>
        <dbReference type="EMBL" id="SEB82016.1"/>
    </source>
</evidence>
<gene>
    <name evidence="3" type="ORF">SAMN05443244_1925</name>
</gene>
<feature type="chain" id="PRO_5010281838" description="DUF3108 domain-containing protein" evidence="2">
    <location>
        <begin position="27"/>
        <end position="246"/>
    </location>
</feature>
<reference evidence="3 4" key="1">
    <citation type="submission" date="2016-10" db="EMBL/GenBank/DDBJ databases">
        <authorList>
            <person name="de Groot N.N."/>
        </authorList>
    </citation>
    <scope>NUCLEOTIDE SEQUENCE [LARGE SCALE GENOMIC DNA]</scope>
    <source>
        <strain evidence="3 4">AB35.6</strain>
    </source>
</reference>
<accession>A0A1H4MG17</accession>
<organism evidence="3 4">
    <name type="scientific">Terriglobus roseus</name>
    <dbReference type="NCBI Taxonomy" id="392734"/>
    <lineage>
        <taxon>Bacteria</taxon>
        <taxon>Pseudomonadati</taxon>
        <taxon>Acidobacteriota</taxon>
        <taxon>Terriglobia</taxon>
        <taxon>Terriglobales</taxon>
        <taxon>Acidobacteriaceae</taxon>
        <taxon>Terriglobus</taxon>
    </lineage>
</organism>
<evidence type="ECO:0000256" key="2">
    <source>
        <dbReference type="SAM" id="SignalP"/>
    </source>
</evidence>
<dbReference type="Proteomes" id="UP000182409">
    <property type="component" value="Unassembled WGS sequence"/>
</dbReference>
<evidence type="ECO:0008006" key="5">
    <source>
        <dbReference type="Google" id="ProtNLM"/>
    </source>
</evidence>
<proteinExistence type="predicted"/>